<gene>
    <name evidence="2" type="ORF">SAMN06296429_102103</name>
</gene>
<organism evidence="2 3">
    <name type="scientific">Janibacter indicus</name>
    <dbReference type="NCBI Taxonomy" id="857417"/>
    <lineage>
        <taxon>Bacteria</taxon>
        <taxon>Bacillati</taxon>
        <taxon>Actinomycetota</taxon>
        <taxon>Actinomycetes</taxon>
        <taxon>Micrococcales</taxon>
        <taxon>Intrasporangiaceae</taxon>
        <taxon>Janibacter</taxon>
    </lineage>
</organism>
<proteinExistence type="predicted"/>
<dbReference type="PANTHER" id="PTHR12993">
    <property type="entry name" value="N-ACETYLGLUCOSAMINYL-PHOSPHATIDYLINOSITOL DE-N-ACETYLASE-RELATED"/>
    <property type="match status" value="1"/>
</dbReference>
<dbReference type="InterPro" id="IPR024078">
    <property type="entry name" value="LmbE-like_dom_sf"/>
</dbReference>
<dbReference type="GO" id="GO:0016137">
    <property type="term" value="P:glycoside metabolic process"/>
    <property type="evidence" value="ECO:0007669"/>
    <property type="project" value="UniProtKB-ARBA"/>
</dbReference>
<name>A0A1W1YK00_9MICO</name>
<protein>
    <submittedName>
        <fullName evidence="2">N-acetylglucosaminyl deacetylase, LmbE family</fullName>
    </submittedName>
</protein>
<evidence type="ECO:0000256" key="1">
    <source>
        <dbReference type="ARBA" id="ARBA00022833"/>
    </source>
</evidence>
<dbReference type="Proteomes" id="UP000192634">
    <property type="component" value="Unassembled WGS sequence"/>
</dbReference>
<reference evidence="2 3" key="1">
    <citation type="submission" date="2017-04" db="EMBL/GenBank/DDBJ databases">
        <authorList>
            <person name="Afonso C.L."/>
            <person name="Miller P.J."/>
            <person name="Scott M.A."/>
            <person name="Spackman E."/>
            <person name="Goraichik I."/>
            <person name="Dimitrov K.M."/>
            <person name="Suarez D.L."/>
            <person name="Swayne D.E."/>
        </authorList>
    </citation>
    <scope>NUCLEOTIDE SEQUENCE [LARGE SCALE GENOMIC DNA]</scope>
    <source>
        <strain evidence="2 3">CGMCC 1.12511</strain>
    </source>
</reference>
<sequence>MHDVLVTTTVFFHAHPDDEASGTSGSMALTSRAGGRVVVVYATGGEHGTVPDDLGEGRTLADHRRQEAEASAAVTGTARVAWLGYVDSGMTGWEHNAWDGSFHGAELDEAAGRLAAILDEEDADVLVGYDWHGGYGHPDHVKVHHVAHRAAELAARRPRVLENTINRDRMREQIEAAKAVGIDPGFSPDDPMDDGNPMGLPQSEIHHAVDVTEVIDVKRAALACHASQGDVQEMLQMPREIFAAAFGVEYYAEPGRPEGMVSALPFV</sequence>
<dbReference type="Pfam" id="PF02585">
    <property type="entry name" value="PIG-L"/>
    <property type="match status" value="1"/>
</dbReference>
<dbReference type="Gene3D" id="3.40.50.10320">
    <property type="entry name" value="LmbE-like"/>
    <property type="match status" value="1"/>
</dbReference>
<dbReference type="SUPFAM" id="SSF102588">
    <property type="entry name" value="LmbE-like"/>
    <property type="match status" value="1"/>
</dbReference>
<evidence type="ECO:0000313" key="2">
    <source>
        <dbReference type="EMBL" id="SMC36479.1"/>
    </source>
</evidence>
<accession>A0A1W1YK00</accession>
<keyword evidence="1" id="KW-0862">Zinc</keyword>
<dbReference type="InterPro" id="IPR003737">
    <property type="entry name" value="GlcNAc_PI_deacetylase-related"/>
</dbReference>
<dbReference type="EMBL" id="FWXN01000002">
    <property type="protein sequence ID" value="SMC36479.1"/>
    <property type="molecule type" value="Genomic_DNA"/>
</dbReference>
<dbReference type="AlphaFoldDB" id="A0A1W1YK00"/>
<dbReference type="PANTHER" id="PTHR12993:SF26">
    <property type="entry name" value="1D-MYO-INOSITOL 2-ACETAMIDO-2-DEOXY-ALPHA-D-GLUCOPYRANOSIDE DEACETYLASE"/>
    <property type="match status" value="1"/>
</dbReference>
<evidence type="ECO:0000313" key="3">
    <source>
        <dbReference type="Proteomes" id="UP000192634"/>
    </source>
</evidence>
<dbReference type="GO" id="GO:0016811">
    <property type="term" value="F:hydrolase activity, acting on carbon-nitrogen (but not peptide) bonds, in linear amides"/>
    <property type="evidence" value="ECO:0007669"/>
    <property type="project" value="TreeGrafter"/>
</dbReference>